<dbReference type="SMART" id="SM00321">
    <property type="entry name" value="WSC"/>
    <property type="match status" value="1"/>
</dbReference>
<reference evidence="5" key="1">
    <citation type="journal article" date="2020" name="Fungal Divers.">
        <title>Resolving the Mortierellaceae phylogeny through synthesis of multi-gene phylogenetics and phylogenomics.</title>
        <authorList>
            <person name="Vandepol N."/>
            <person name="Liber J."/>
            <person name="Desiro A."/>
            <person name="Na H."/>
            <person name="Kennedy M."/>
            <person name="Barry K."/>
            <person name="Grigoriev I.V."/>
            <person name="Miller A.N."/>
            <person name="O'Donnell K."/>
            <person name="Stajich J.E."/>
            <person name="Bonito G."/>
        </authorList>
    </citation>
    <scope>NUCLEOTIDE SEQUENCE</scope>
    <source>
        <strain evidence="5">NRRL 2591</strain>
    </source>
</reference>
<feature type="chain" id="PRO_5040177713" description="WSC domain-containing protein" evidence="3">
    <location>
        <begin position="27"/>
        <end position="516"/>
    </location>
</feature>
<dbReference type="EMBL" id="JAAAXW010000008">
    <property type="protein sequence ID" value="KAF9550898.1"/>
    <property type="molecule type" value="Genomic_DNA"/>
</dbReference>
<evidence type="ECO:0000313" key="5">
    <source>
        <dbReference type="EMBL" id="KAF9550898.1"/>
    </source>
</evidence>
<feature type="region of interest" description="Disordered" evidence="1">
    <location>
        <begin position="130"/>
        <end position="250"/>
    </location>
</feature>
<feature type="compositionally biased region" description="Basic and acidic residues" evidence="1">
    <location>
        <begin position="490"/>
        <end position="499"/>
    </location>
</feature>
<evidence type="ECO:0000256" key="3">
    <source>
        <dbReference type="SAM" id="SignalP"/>
    </source>
</evidence>
<evidence type="ECO:0000256" key="1">
    <source>
        <dbReference type="SAM" id="MobiDB-lite"/>
    </source>
</evidence>
<keyword evidence="2" id="KW-1133">Transmembrane helix</keyword>
<feature type="compositionally biased region" description="Low complexity" evidence="1">
    <location>
        <begin position="139"/>
        <end position="156"/>
    </location>
</feature>
<feature type="compositionally biased region" description="Basic and acidic residues" evidence="1">
    <location>
        <begin position="209"/>
        <end position="231"/>
    </location>
</feature>
<feature type="compositionally biased region" description="Pro residues" evidence="1">
    <location>
        <begin position="339"/>
        <end position="353"/>
    </location>
</feature>
<dbReference type="PROSITE" id="PS51212">
    <property type="entry name" value="WSC"/>
    <property type="match status" value="1"/>
</dbReference>
<gene>
    <name evidence="5" type="ORF">EC957_011445</name>
</gene>
<sequence length="516" mass="55179">MRSPTFLSFITLAAVMAVWTTHTVHGQISVGCFQNQLDSSTGASDIKSYQDIYMSQGACTNYCRTSGTAYALTMDGSTCHCSNSAPMDSNKIDDAKCDKPCMGYPFEMCGGSSSRSIANVLLIGSSTAVPGGAGGGGSTSTSNGTGAATTAPTASESSKKSQNDNSSNNSNGGGNGASTTTTTTDSNGGKALNTDTGMFPRPRPTTSPTHEHEPGVHDRDREGRLKKETSHLDASSDMDEDSSSGSEGGSSPGIIAASIAAIFGFAGLFAVAFVFSKRRRQRLSQAAWTENMLLPSSLIHTSANNDELEGHDYTRSSPIYHQHQHQNQHSNKQRESIPTPIPPPNMHFPPPLHPRQGGPLHTSQPSYPPPPPMMGIPGGGGGGHYHPMRGNPYQPFPLHAQRLSQQQQQYDPHLLIEQNLNHKEPLQASPPPPQFAPSFSRGPQSLQQGPPLPSGAIEHIRNNSEGGIEEENYERHDERSLSHHPSIRSIRHDRQERGSVDSTTNILRVVNTDGSS</sequence>
<keyword evidence="6" id="KW-1185">Reference proteome</keyword>
<dbReference type="Pfam" id="PF01822">
    <property type="entry name" value="WSC"/>
    <property type="match status" value="1"/>
</dbReference>
<comment type="caution">
    <text evidence="5">The sequence shown here is derived from an EMBL/GenBank/DDBJ whole genome shotgun (WGS) entry which is preliminary data.</text>
</comment>
<feature type="region of interest" description="Disordered" evidence="1">
    <location>
        <begin position="424"/>
        <end position="516"/>
    </location>
</feature>
<keyword evidence="2" id="KW-0472">Membrane</keyword>
<dbReference type="AlphaFoldDB" id="A0A9P6FHH3"/>
<dbReference type="Proteomes" id="UP000723463">
    <property type="component" value="Unassembled WGS sequence"/>
</dbReference>
<evidence type="ECO:0000259" key="4">
    <source>
        <dbReference type="PROSITE" id="PS51212"/>
    </source>
</evidence>
<evidence type="ECO:0000256" key="2">
    <source>
        <dbReference type="SAM" id="Phobius"/>
    </source>
</evidence>
<feature type="compositionally biased region" description="Low complexity" evidence="1">
    <location>
        <begin position="177"/>
        <end position="189"/>
    </location>
</feature>
<feature type="compositionally biased region" description="Polar residues" evidence="1">
    <location>
        <begin position="500"/>
        <end position="516"/>
    </location>
</feature>
<keyword evidence="2" id="KW-0812">Transmembrane</keyword>
<evidence type="ECO:0000313" key="6">
    <source>
        <dbReference type="Proteomes" id="UP000723463"/>
    </source>
</evidence>
<proteinExistence type="predicted"/>
<feature type="region of interest" description="Disordered" evidence="1">
    <location>
        <begin position="321"/>
        <end position="369"/>
    </location>
</feature>
<feature type="signal peptide" evidence="3">
    <location>
        <begin position="1"/>
        <end position="26"/>
    </location>
</feature>
<dbReference type="PROSITE" id="PS51257">
    <property type="entry name" value="PROKAR_LIPOPROTEIN"/>
    <property type="match status" value="1"/>
</dbReference>
<feature type="compositionally biased region" description="Low complexity" evidence="1">
    <location>
        <begin position="436"/>
        <end position="449"/>
    </location>
</feature>
<dbReference type="InterPro" id="IPR002889">
    <property type="entry name" value="WSC_carb-bd"/>
</dbReference>
<feature type="transmembrane region" description="Helical" evidence="2">
    <location>
        <begin position="253"/>
        <end position="275"/>
    </location>
</feature>
<accession>A0A9P6FHH3</accession>
<keyword evidence="3" id="KW-0732">Signal</keyword>
<organism evidence="5 6">
    <name type="scientific">Mortierella hygrophila</name>
    <dbReference type="NCBI Taxonomy" id="979708"/>
    <lineage>
        <taxon>Eukaryota</taxon>
        <taxon>Fungi</taxon>
        <taxon>Fungi incertae sedis</taxon>
        <taxon>Mucoromycota</taxon>
        <taxon>Mortierellomycotina</taxon>
        <taxon>Mortierellomycetes</taxon>
        <taxon>Mortierellales</taxon>
        <taxon>Mortierellaceae</taxon>
        <taxon>Mortierella</taxon>
    </lineage>
</organism>
<protein>
    <recommendedName>
        <fullName evidence="4">WSC domain-containing protein</fullName>
    </recommendedName>
</protein>
<feature type="domain" description="WSC" evidence="4">
    <location>
        <begin position="26"/>
        <end position="121"/>
    </location>
</feature>
<name>A0A9P6FHH3_9FUNG</name>